<dbReference type="Proteomes" id="UP000199513">
    <property type="component" value="Unassembled WGS sequence"/>
</dbReference>
<gene>
    <name evidence="2" type="ORF">SAMN04488541_100440</name>
</gene>
<dbReference type="Gene3D" id="3.90.870.10">
    <property type="entry name" value="DHBP synthase"/>
    <property type="match status" value="1"/>
</dbReference>
<dbReference type="InterPro" id="IPR006070">
    <property type="entry name" value="Sua5-like_dom"/>
</dbReference>
<dbReference type="InterPro" id="IPR017945">
    <property type="entry name" value="DHBP_synth_RibB-like_a/b_dom"/>
</dbReference>
<dbReference type="NCBIfam" id="TIGR00057">
    <property type="entry name" value="L-threonylcarbamoyladenylate synthase"/>
    <property type="match status" value="1"/>
</dbReference>
<dbReference type="SUPFAM" id="SSF55821">
    <property type="entry name" value="YrdC/RibB"/>
    <property type="match status" value="1"/>
</dbReference>
<accession>A0A1I2C1V3</accession>
<dbReference type="GO" id="GO:0003725">
    <property type="term" value="F:double-stranded RNA binding"/>
    <property type="evidence" value="ECO:0007669"/>
    <property type="project" value="InterPro"/>
</dbReference>
<evidence type="ECO:0000259" key="1">
    <source>
        <dbReference type="PROSITE" id="PS51163"/>
    </source>
</evidence>
<name>A0A1I2C1V3_9BACT</name>
<dbReference type="PANTHER" id="PTHR42828">
    <property type="entry name" value="DHBP SYNTHASE RIBB-LIKE ALPHA/BETA DOMAIN-CONTAINING PROTEIN"/>
    <property type="match status" value="1"/>
</dbReference>
<dbReference type="OrthoDB" id="9814580at2"/>
<dbReference type="InterPro" id="IPR052532">
    <property type="entry name" value="SUA5_domain"/>
</dbReference>
<evidence type="ECO:0000313" key="3">
    <source>
        <dbReference type="Proteomes" id="UP000199513"/>
    </source>
</evidence>
<reference evidence="2 3" key="1">
    <citation type="submission" date="2016-10" db="EMBL/GenBank/DDBJ databases">
        <authorList>
            <person name="de Groot N.N."/>
        </authorList>
    </citation>
    <scope>NUCLEOTIDE SEQUENCE [LARGE SCALE GENOMIC DNA]</scope>
    <source>
        <strain>GEY</strain>
        <strain evidence="3">DSM 9560</strain>
    </source>
</reference>
<dbReference type="RefSeq" id="WP_091539835.1">
    <property type="nucleotide sequence ID" value="NZ_FONY01000004.1"/>
</dbReference>
<dbReference type="STRING" id="1003.SAMN04488541_100440"/>
<dbReference type="EMBL" id="FONY01000004">
    <property type="protein sequence ID" value="SFE62309.1"/>
    <property type="molecule type" value="Genomic_DNA"/>
</dbReference>
<sequence>MAELIQIHPDNPDRRKISRVVECLKEGGVIIYPTDTVYGIGCDLYNQKAIERICRIKGVKPDKMHLSFICYDLSDISQYAKHISTPTFRLMKKALPGAYTFILESSSEVPKILNNKKKQVGIRVPAHEVPRQIVKELGNPILTTSVKDEDEVLEYMTDPSLIDDKYGHLVDIIIDSGYGGNIPSTVISCIDDNFEVIREGAGEIENLF</sequence>
<proteinExistence type="predicted"/>
<dbReference type="PANTHER" id="PTHR42828:SF3">
    <property type="entry name" value="THREONYLCARBAMOYL-AMP SYNTHASE"/>
    <property type="match status" value="1"/>
</dbReference>
<organism evidence="2 3">
    <name type="scientific">Thermoflexibacter ruber</name>
    <dbReference type="NCBI Taxonomy" id="1003"/>
    <lineage>
        <taxon>Bacteria</taxon>
        <taxon>Pseudomonadati</taxon>
        <taxon>Bacteroidota</taxon>
        <taxon>Cytophagia</taxon>
        <taxon>Cytophagales</taxon>
        <taxon>Thermoflexibacteraceae</taxon>
        <taxon>Thermoflexibacter</taxon>
    </lineage>
</organism>
<protein>
    <submittedName>
        <fullName evidence="2">tRNA threonylcarbamoyl adenosine modification protein, Sua5/YciO/YrdC/YwlC family</fullName>
    </submittedName>
</protein>
<evidence type="ECO:0000313" key="2">
    <source>
        <dbReference type="EMBL" id="SFE62309.1"/>
    </source>
</evidence>
<keyword evidence="3" id="KW-1185">Reference proteome</keyword>
<feature type="domain" description="YrdC-like" evidence="1">
    <location>
        <begin position="14"/>
        <end position="202"/>
    </location>
</feature>
<dbReference type="Pfam" id="PF01300">
    <property type="entry name" value="Sua5_yciO_yrdC"/>
    <property type="match status" value="1"/>
</dbReference>
<dbReference type="AlphaFoldDB" id="A0A1I2C1V3"/>
<dbReference type="PROSITE" id="PS51163">
    <property type="entry name" value="YRDC"/>
    <property type="match status" value="1"/>
</dbReference>